<organism evidence="1 2">
    <name type="scientific">Aristaeella hokkaidonensis</name>
    <dbReference type="NCBI Taxonomy" id="3046382"/>
    <lineage>
        <taxon>Bacteria</taxon>
        <taxon>Bacillati</taxon>
        <taxon>Bacillota</taxon>
        <taxon>Clostridia</taxon>
        <taxon>Eubacteriales</taxon>
        <taxon>Aristaeellaceae</taxon>
        <taxon>Aristaeella</taxon>
    </lineage>
</organism>
<accession>A0AC61MWU2</accession>
<dbReference type="EMBL" id="CP068393">
    <property type="protein sequence ID" value="QUC67132.1"/>
    <property type="molecule type" value="Genomic_DNA"/>
</dbReference>
<dbReference type="Proteomes" id="UP000682782">
    <property type="component" value="Chromosome"/>
</dbReference>
<evidence type="ECO:0000313" key="1">
    <source>
        <dbReference type="EMBL" id="QUC67132.1"/>
    </source>
</evidence>
<evidence type="ECO:0000313" key="2">
    <source>
        <dbReference type="Proteomes" id="UP000682782"/>
    </source>
</evidence>
<keyword evidence="2" id="KW-1185">Reference proteome</keyword>
<gene>
    <name evidence="1" type="ORF">JYE49_15070</name>
</gene>
<name>A0AC61MWU2_9FIRM</name>
<proteinExistence type="predicted"/>
<reference evidence="1" key="1">
    <citation type="submission" date="2021-01" db="EMBL/GenBank/DDBJ databases">
        <title>Complete genome sequence of Clostridiales bacterium R-7.</title>
        <authorList>
            <person name="Mahoney-Kurpe S.C."/>
            <person name="Palevich N."/>
            <person name="Koike S."/>
            <person name="Moon C.D."/>
            <person name="Attwood G.T."/>
        </authorList>
    </citation>
    <scope>NUCLEOTIDE SEQUENCE</scope>
    <source>
        <strain evidence="1">R-7</strain>
    </source>
</reference>
<protein>
    <submittedName>
        <fullName evidence="1">Pyridoxamine 5'-phosphate oxidase family protein</fullName>
    </submittedName>
</protein>
<sequence>MFREMRRFKQQIPEAECIQILKEQPRGVLSMLGDDDYPYGIPMDHWYCEENGRLYFHCAKTGHKLDAVRKHDKVSFCVCDEGFRKEGDWALNIRSVVIFGRMHIVDEQDDALRRKIAVNLCRKFTDDEAYLQNELVNALPRASFLELIPEHMTGKLVNES</sequence>